<keyword evidence="3" id="KW-1185">Reference proteome</keyword>
<dbReference type="PANTHER" id="PTHR10742:SF410">
    <property type="entry name" value="LYSINE-SPECIFIC HISTONE DEMETHYLASE 2"/>
    <property type="match status" value="1"/>
</dbReference>
<accession>A0A139A1G5</accession>
<dbReference type="SUPFAM" id="SSF51905">
    <property type="entry name" value="FAD/NAD(P)-binding domain"/>
    <property type="match status" value="1"/>
</dbReference>
<feature type="domain" description="Amine oxidase" evidence="1">
    <location>
        <begin position="16"/>
        <end position="483"/>
    </location>
</feature>
<dbReference type="InterPro" id="IPR002937">
    <property type="entry name" value="Amino_oxidase"/>
</dbReference>
<dbReference type="EMBL" id="KQ965832">
    <property type="protein sequence ID" value="KXS10203.1"/>
    <property type="molecule type" value="Genomic_DNA"/>
</dbReference>
<dbReference type="STRING" id="1344416.A0A139A1G5"/>
<dbReference type="Gene3D" id="3.90.660.10">
    <property type="match status" value="1"/>
</dbReference>
<dbReference type="Gene3D" id="3.50.50.60">
    <property type="entry name" value="FAD/NAD(P)-binding domain"/>
    <property type="match status" value="1"/>
</dbReference>
<evidence type="ECO:0000313" key="3">
    <source>
        <dbReference type="Proteomes" id="UP000070544"/>
    </source>
</evidence>
<dbReference type="GO" id="GO:0016491">
    <property type="term" value="F:oxidoreductase activity"/>
    <property type="evidence" value="ECO:0007669"/>
    <property type="project" value="InterPro"/>
</dbReference>
<dbReference type="InterPro" id="IPR036188">
    <property type="entry name" value="FAD/NAD-bd_sf"/>
</dbReference>
<gene>
    <name evidence="2" type="ORF">M427DRAFT_37584</name>
</gene>
<sequence length="505" mass="55626">MPDLPQRTVIVIGAGISGLAAAVRLKTAGVDVVVLEARDRVGGRILTDDSWGVPIDLGGSWVHGTDNNPLLVSRDPPLYTGRLFTDQSYAYYRPKTFIPTSLFEMTRYYLNFTAIESRLSARQSSHDDSSLDVSAEEFYRTESAAVGNRMRRWWRGESAARDMEDVLMNLFHATISASGGDPEAVSVSADWNSFYQKRTLDAIAADGMGTVIQNLMRYGDLAVGRNILLEKAVTRIQYGDALAGSSNPSSPPKVRITCTDGTVFESRHVVVTVPIGVLKAHHKTLFDPVLPPKVVGAIDGLGAGLLDKVVLRFERKWWKSTTAFSSFFLDELPTSTPPIPGSFKKYPHYPFYIVDISKVSDAPVLAVLCYRLWAEAAEVAHPESVVNMIFDALKKTIGRGVEDVPRPFDYKITKWFTDPYSLCSYSYLPTGLGSFSTAQDRTFRTFQTPVAGVVGFAGEHTSEMDWSSIHGAWMSGDREGRRIVAALVGEGSKVGDRRLMDGEKL</sequence>
<dbReference type="OMA" id="EFFDNYQ"/>
<protein>
    <submittedName>
        <fullName evidence="2">Amine oxidase</fullName>
    </submittedName>
</protein>
<dbReference type="OrthoDB" id="5046242at2759"/>
<reference evidence="2 3" key="1">
    <citation type="journal article" date="2015" name="Genome Biol. Evol.">
        <title>Phylogenomic analyses indicate that early fungi evolved digesting cell walls of algal ancestors of land plants.</title>
        <authorList>
            <person name="Chang Y."/>
            <person name="Wang S."/>
            <person name="Sekimoto S."/>
            <person name="Aerts A.L."/>
            <person name="Choi C."/>
            <person name="Clum A."/>
            <person name="LaButti K.M."/>
            <person name="Lindquist E.A."/>
            <person name="Yee Ngan C."/>
            <person name="Ohm R.A."/>
            <person name="Salamov A.A."/>
            <person name="Grigoriev I.V."/>
            <person name="Spatafora J.W."/>
            <person name="Berbee M.L."/>
        </authorList>
    </citation>
    <scope>NUCLEOTIDE SEQUENCE [LARGE SCALE GENOMIC DNA]</scope>
    <source>
        <strain evidence="2 3">JEL478</strain>
    </source>
</reference>
<organism evidence="2 3">
    <name type="scientific">Gonapodya prolifera (strain JEL478)</name>
    <name type="common">Monoblepharis prolifera</name>
    <dbReference type="NCBI Taxonomy" id="1344416"/>
    <lineage>
        <taxon>Eukaryota</taxon>
        <taxon>Fungi</taxon>
        <taxon>Fungi incertae sedis</taxon>
        <taxon>Chytridiomycota</taxon>
        <taxon>Chytridiomycota incertae sedis</taxon>
        <taxon>Monoblepharidomycetes</taxon>
        <taxon>Monoblepharidales</taxon>
        <taxon>Gonapodyaceae</taxon>
        <taxon>Gonapodya</taxon>
    </lineage>
</organism>
<dbReference type="PANTHER" id="PTHR10742">
    <property type="entry name" value="FLAVIN MONOAMINE OXIDASE"/>
    <property type="match status" value="1"/>
</dbReference>
<dbReference type="Pfam" id="PF01593">
    <property type="entry name" value="Amino_oxidase"/>
    <property type="match status" value="1"/>
</dbReference>
<name>A0A139A1G5_GONPJ</name>
<proteinExistence type="predicted"/>
<dbReference type="AlphaFoldDB" id="A0A139A1G5"/>
<evidence type="ECO:0000313" key="2">
    <source>
        <dbReference type="EMBL" id="KXS10203.1"/>
    </source>
</evidence>
<dbReference type="SUPFAM" id="SSF54373">
    <property type="entry name" value="FAD-linked reductases, C-terminal domain"/>
    <property type="match status" value="1"/>
</dbReference>
<dbReference type="Proteomes" id="UP000070544">
    <property type="component" value="Unassembled WGS sequence"/>
</dbReference>
<dbReference type="InterPro" id="IPR050281">
    <property type="entry name" value="Flavin_monoamine_oxidase"/>
</dbReference>
<dbReference type="PRINTS" id="PR00420">
    <property type="entry name" value="RNGMNOXGNASE"/>
</dbReference>
<evidence type="ECO:0000259" key="1">
    <source>
        <dbReference type="Pfam" id="PF01593"/>
    </source>
</evidence>